<evidence type="ECO:0000313" key="2">
    <source>
        <dbReference type="EMBL" id="WIW96308.1"/>
    </source>
</evidence>
<proteinExistence type="predicted"/>
<keyword evidence="1" id="KW-0812">Transmembrane</keyword>
<feature type="transmembrane region" description="Helical" evidence="1">
    <location>
        <begin position="358"/>
        <end position="380"/>
    </location>
</feature>
<dbReference type="AlphaFoldDB" id="A0A9Y2F5J6"/>
<protein>
    <submittedName>
        <fullName evidence="2">DUF3422 domain-containing protein</fullName>
    </submittedName>
</protein>
<keyword evidence="3" id="KW-1185">Reference proteome</keyword>
<dbReference type="Proteomes" id="UP001231445">
    <property type="component" value="Chromosome"/>
</dbReference>
<dbReference type="InterPro" id="IPR021830">
    <property type="entry name" value="DUF3422"/>
</dbReference>
<organism evidence="2 3">
    <name type="scientific">Altererythrobacter rubellus</name>
    <dbReference type="NCBI Taxonomy" id="2173831"/>
    <lineage>
        <taxon>Bacteria</taxon>
        <taxon>Pseudomonadati</taxon>
        <taxon>Pseudomonadota</taxon>
        <taxon>Alphaproteobacteria</taxon>
        <taxon>Sphingomonadales</taxon>
        <taxon>Erythrobacteraceae</taxon>
        <taxon>Altererythrobacter</taxon>
    </lineage>
</organism>
<keyword evidence="1" id="KW-1133">Transmembrane helix</keyword>
<reference evidence="2 3" key="1">
    <citation type="submission" date="2023-06" db="EMBL/GenBank/DDBJ databases">
        <title>Altererythrobacter rubellus NBRC 112769 genome.</title>
        <authorList>
            <person name="Zhang K."/>
        </authorList>
    </citation>
    <scope>NUCLEOTIDE SEQUENCE [LARGE SCALE GENOMIC DNA]</scope>
    <source>
        <strain evidence="2 3">NBRC 112769</strain>
    </source>
</reference>
<dbReference type="RefSeq" id="WP_285976615.1">
    <property type="nucleotide sequence ID" value="NZ_CP127221.1"/>
</dbReference>
<evidence type="ECO:0000256" key="1">
    <source>
        <dbReference type="SAM" id="Phobius"/>
    </source>
</evidence>
<feature type="transmembrane region" description="Helical" evidence="1">
    <location>
        <begin position="392"/>
        <end position="413"/>
    </location>
</feature>
<sequence>MRDHELRKKAVGEMHLRRWPVLEVPCVIVQWVLIVDDDERAAELSVIEAKAKSDDPVGNPAYRAGRLGEHVKFVWERHSEGTSLSLFAANSHAQAFLDPLSHSELAAALDWVSQLPGQIVRCTRIWVAGSDQHVEAVLPKVDLERAELVSCHLGGQIRMWSDFRIQDDGFGRLLVAANGADPADITRQVQRLQELGNYRNRALLGLPIARECWPKLDEAEARLRDLAARIDNRDETDDQLMDILSKLSLELAAIETSISFRMDATRAYAQLVKDRLVQVDLRPIPGYASLADFTQRRFFPAMNTCKATTARVRQLALRAAQLASLLRARIETRIENQNAQLLHSMDQSTRMQVRLQQLVEGFSVVALSYYLIGLVGYLLGGLPLDRYGLEKNWVLAALVIPVVAGIWIGMRMLRKRLFANRAKHD</sequence>
<dbReference type="EMBL" id="CP127221">
    <property type="protein sequence ID" value="WIW96308.1"/>
    <property type="molecule type" value="Genomic_DNA"/>
</dbReference>
<name>A0A9Y2F5J6_9SPHN</name>
<keyword evidence="1" id="KW-0472">Membrane</keyword>
<dbReference type="KEGG" id="arue:QQX03_04165"/>
<evidence type="ECO:0000313" key="3">
    <source>
        <dbReference type="Proteomes" id="UP001231445"/>
    </source>
</evidence>
<accession>A0A9Y2F5J6</accession>
<gene>
    <name evidence="2" type="ORF">QQX03_04165</name>
</gene>
<dbReference type="Pfam" id="PF11902">
    <property type="entry name" value="DUF3422"/>
    <property type="match status" value="1"/>
</dbReference>